<feature type="region of interest" description="Disordered" evidence="1">
    <location>
        <begin position="1"/>
        <end position="31"/>
    </location>
</feature>
<keyword evidence="3" id="KW-1185">Reference proteome</keyword>
<organism evidence="2 3">
    <name type="scientific">Penicillium olsonii</name>
    <dbReference type="NCBI Taxonomy" id="99116"/>
    <lineage>
        <taxon>Eukaryota</taxon>
        <taxon>Fungi</taxon>
        <taxon>Dikarya</taxon>
        <taxon>Ascomycota</taxon>
        <taxon>Pezizomycotina</taxon>
        <taxon>Eurotiomycetes</taxon>
        <taxon>Eurotiomycetidae</taxon>
        <taxon>Eurotiales</taxon>
        <taxon>Aspergillaceae</taxon>
        <taxon>Penicillium</taxon>
    </lineage>
</organism>
<dbReference type="InterPro" id="IPR050892">
    <property type="entry name" value="ADP-ribose_metab_enzymes"/>
</dbReference>
<evidence type="ECO:0000313" key="2">
    <source>
        <dbReference type="EMBL" id="CAG7988846.1"/>
    </source>
</evidence>
<dbReference type="OrthoDB" id="2155246at2759"/>
<name>A0A9W4MNA1_PENOL</name>
<evidence type="ECO:0008006" key="4">
    <source>
        <dbReference type="Google" id="ProtNLM"/>
    </source>
</evidence>
<evidence type="ECO:0000313" key="3">
    <source>
        <dbReference type="Proteomes" id="UP001153618"/>
    </source>
</evidence>
<comment type="caution">
    <text evidence="2">The sequence shown here is derived from an EMBL/GenBank/DDBJ whole genome shotgun (WGS) entry which is preliminary data.</text>
</comment>
<dbReference type="AlphaFoldDB" id="A0A9W4MNA1"/>
<evidence type="ECO:0000256" key="1">
    <source>
        <dbReference type="SAM" id="MobiDB-lite"/>
    </source>
</evidence>
<dbReference type="SUPFAM" id="SSF52949">
    <property type="entry name" value="Macro domain-like"/>
    <property type="match status" value="1"/>
</dbReference>
<feature type="region of interest" description="Disordered" evidence="1">
    <location>
        <begin position="228"/>
        <end position="253"/>
    </location>
</feature>
<accession>A0A9W4MNA1</accession>
<dbReference type="GO" id="GO:0140291">
    <property type="term" value="P:peptidyl-glutamate ADP-deribosylation"/>
    <property type="evidence" value="ECO:0007669"/>
    <property type="project" value="TreeGrafter"/>
</dbReference>
<reference evidence="2" key="1">
    <citation type="submission" date="2021-07" db="EMBL/GenBank/DDBJ databases">
        <authorList>
            <person name="Branca A.L. A."/>
        </authorList>
    </citation>
    <scope>NUCLEOTIDE SEQUENCE</scope>
</reference>
<protein>
    <recommendedName>
        <fullName evidence="4">ADP-ribose 1''-phosphate phosphatase</fullName>
    </recommendedName>
</protein>
<dbReference type="PANTHER" id="PTHR12521:SF0">
    <property type="entry name" value="ADP-RIBOSE GLYCOHYDROLASE OARD1"/>
    <property type="match status" value="1"/>
</dbReference>
<dbReference type="PANTHER" id="PTHR12521">
    <property type="entry name" value="PROTEIN C6ORF130"/>
    <property type="match status" value="1"/>
</dbReference>
<dbReference type="Proteomes" id="UP001153618">
    <property type="component" value="Unassembled WGS sequence"/>
</dbReference>
<sequence>MPDPGESNNVDEDATADADSRPAASSTTSPVNFVHDSSADLFAAPNGSALIHACNCVGRWGSGIATVFRANYPAAFDIYASHCRYYNNNIRHHVIPNLEPEDSQEQPVRLVRLPLGTALVISPQASDIALHGRRHWIVCLFVSRWYGARADSEADICRNVNAALRDLAQQLTELRILAVTDTDWPRYLFSNRFCSGLFRVPWEVTSELINEVGLNITVCTNSEHRRAPQHRYANNSRRPSTRRIPFGPLAREW</sequence>
<proteinExistence type="predicted"/>
<dbReference type="InterPro" id="IPR043472">
    <property type="entry name" value="Macro_dom-like"/>
</dbReference>
<dbReference type="EMBL" id="CAJVOS010000011">
    <property type="protein sequence ID" value="CAG7988846.1"/>
    <property type="molecule type" value="Genomic_DNA"/>
</dbReference>
<dbReference type="Gene3D" id="3.40.220.10">
    <property type="entry name" value="Leucine Aminopeptidase, subunit E, domain 1"/>
    <property type="match status" value="1"/>
</dbReference>
<gene>
    <name evidence="2" type="ORF">POLS_LOCUS1520</name>
</gene>